<comment type="caution">
    <text evidence="1">The sequence shown here is derived from an EMBL/GenBank/DDBJ whole genome shotgun (WGS) entry which is preliminary data.</text>
</comment>
<gene>
    <name evidence="1" type="ORF">CKY47_29210</name>
</gene>
<sequence>MRWVRGSVGVIEYRLLVDSGVNGRGDEVGHIVQGGVVSGAGALFQAGQDITVQGDLVVHGVAPERGQPPVGRLLTEVTDPFGLEVHRPRGDERHDPLEGAFVTDPLLYSRRSRLPELPVLPSYVPRPHDVALREARDEAVAGHHRVITLVGASSTGKTRACWEAVRGLPPGWRLWHPINPDRAEACLAGLPFVAPRTVIWLNDAQHYLSGPVGERAAAGLRELLGDTGRGPVLVLATTWPEHFTMLTADPGGHARVLLEGTAIEVPAKFSVQTYETAWTIAARDHRLGTALRRAEDGQVVQYLAGAPAILERYRYAPPAAQALVHAAVDVIARCGGRDLSAALLTELGAQYLAGRSELRRGDWFSSAVEYLTEPCRGVPGPFEVVNDPSGQTCYRLADYLVQELTWRRWNVSCNAEFWNSLLAHATPAQLPLLAVQAEARHLYRCAYRAHRKAGGPVRGRIAALPLRSRGGSARPVARHGVCGARRCRAQRGSTASLCATDAEGGAERSTVYWPASRGRRLRSGGSAGEIRPAP</sequence>
<proteinExistence type="predicted"/>
<name>A0ABU0X770_9PSEU</name>
<evidence type="ECO:0000313" key="1">
    <source>
        <dbReference type="EMBL" id="MDQ2587978.1"/>
    </source>
</evidence>
<accession>A0ABU0X770</accession>
<organism evidence="1 2">
    <name type="scientific">Saccharothrix yanglingensis</name>
    <dbReference type="NCBI Taxonomy" id="659496"/>
    <lineage>
        <taxon>Bacteria</taxon>
        <taxon>Bacillati</taxon>
        <taxon>Actinomycetota</taxon>
        <taxon>Actinomycetes</taxon>
        <taxon>Pseudonocardiales</taxon>
        <taxon>Pseudonocardiaceae</taxon>
        <taxon>Saccharothrix</taxon>
    </lineage>
</organism>
<dbReference type="EMBL" id="NSDM01000014">
    <property type="protein sequence ID" value="MDQ2587978.1"/>
    <property type="molecule type" value="Genomic_DNA"/>
</dbReference>
<protein>
    <recommendedName>
        <fullName evidence="3">ATP-binding protein</fullName>
    </recommendedName>
</protein>
<evidence type="ECO:0000313" key="2">
    <source>
        <dbReference type="Proteomes" id="UP001225605"/>
    </source>
</evidence>
<dbReference type="Proteomes" id="UP001225605">
    <property type="component" value="Unassembled WGS sequence"/>
</dbReference>
<reference evidence="1 2" key="1">
    <citation type="submission" date="2017-06" db="EMBL/GenBank/DDBJ databases">
        <title>Cultured bacterium strain Saccharothrix yanglingensis Hhs.015.</title>
        <authorList>
            <person name="Xia Y."/>
        </authorList>
    </citation>
    <scope>NUCLEOTIDE SEQUENCE [LARGE SCALE GENOMIC DNA]</scope>
    <source>
        <strain evidence="1 2">Hhs.015</strain>
    </source>
</reference>
<keyword evidence="2" id="KW-1185">Reference proteome</keyword>
<evidence type="ECO:0008006" key="3">
    <source>
        <dbReference type="Google" id="ProtNLM"/>
    </source>
</evidence>